<name>E4T0D7_PALPW</name>
<proteinExistence type="inferred from homology"/>
<protein>
    <submittedName>
        <fullName evidence="6">Globin</fullName>
    </submittedName>
</protein>
<accession>E4T0D7</accession>
<keyword evidence="1" id="KW-0813">Transport</keyword>
<comment type="similarity">
    <text evidence="5">Belongs to the truncated hemoglobin family. Group II subfamily.</text>
</comment>
<dbReference type="HOGENOM" id="CLU_103526_4_0_10"/>
<dbReference type="CDD" id="cd14774">
    <property type="entry name" value="TrHb2_HGbIV-like_O"/>
    <property type="match status" value="1"/>
</dbReference>
<dbReference type="PANTHER" id="PTHR47366:SF1">
    <property type="entry name" value="TWO-ON-TWO HEMOGLOBIN-3"/>
    <property type="match status" value="1"/>
</dbReference>
<organism evidence="6 7">
    <name type="scientific">Paludibacter propionicigenes (strain DSM 17365 / JCM 13257 / WB4)</name>
    <dbReference type="NCBI Taxonomy" id="694427"/>
    <lineage>
        <taxon>Bacteria</taxon>
        <taxon>Pseudomonadati</taxon>
        <taxon>Bacteroidota</taxon>
        <taxon>Bacteroidia</taxon>
        <taxon>Bacteroidales</taxon>
        <taxon>Paludibacteraceae</taxon>
        <taxon>Paludibacter</taxon>
    </lineage>
</organism>
<evidence type="ECO:0000256" key="3">
    <source>
        <dbReference type="ARBA" id="ARBA00022723"/>
    </source>
</evidence>
<dbReference type="InterPro" id="IPR009050">
    <property type="entry name" value="Globin-like_sf"/>
</dbReference>
<keyword evidence="4" id="KW-0408">Iron</keyword>
<dbReference type="InterPro" id="IPR001486">
    <property type="entry name" value="Hemoglobin_trunc"/>
</dbReference>
<dbReference type="KEGG" id="ppn:Palpr_0134"/>
<dbReference type="GO" id="GO:0005344">
    <property type="term" value="F:oxygen carrier activity"/>
    <property type="evidence" value="ECO:0007669"/>
    <property type="project" value="InterPro"/>
</dbReference>
<dbReference type="InterPro" id="IPR012292">
    <property type="entry name" value="Globin/Proto"/>
</dbReference>
<dbReference type="SUPFAM" id="SSF46458">
    <property type="entry name" value="Globin-like"/>
    <property type="match status" value="1"/>
</dbReference>
<dbReference type="GO" id="GO:0019825">
    <property type="term" value="F:oxygen binding"/>
    <property type="evidence" value="ECO:0007669"/>
    <property type="project" value="InterPro"/>
</dbReference>
<dbReference type="AlphaFoldDB" id="E4T0D7"/>
<dbReference type="eggNOG" id="COG2346">
    <property type="taxonomic scope" value="Bacteria"/>
</dbReference>
<gene>
    <name evidence="6" type="ordered locus">Palpr_0134</name>
</gene>
<dbReference type="PANTHER" id="PTHR47366">
    <property type="entry name" value="TWO-ON-TWO HEMOGLOBIN-3"/>
    <property type="match status" value="1"/>
</dbReference>
<dbReference type="STRING" id="694427.Palpr_0134"/>
<keyword evidence="7" id="KW-1185">Reference proteome</keyword>
<dbReference type="GO" id="GO:0020037">
    <property type="term" value="F:heme binding"/>
    <property type="evidence" value="ECO:0007669"/>
    <property type="project" value="InterPro"/>
</dbReference>
<dbReference type="InterPro" id="IPR044203">
    <property type="entry name" value="GlbO/GLB3-like"/>
</dbReference>
<keyword evidence="3" id="KW-0479">Metal-binding</keyword>
<evidence type="ECO:0000256" key="5">
    <source>
        <dbReference type="ARBA" id="ARBA00034496"/>
    </source>
</evidence>
<dbReference type="Proteomes" id="UP000008718">
    <property type="component" value="Chromosome"/>
</dbReference>
<dbReference type="Pfam" id="PF01152">
    <property type="entry name" value="Bac_globin"/>
    <property type="match status" value="1"/>
</dbReference>
<evidence type="ECO:0000256" key="2">
    <source>
        <dbReference type="ARBA" id="ARBA00022617"/>
    </source>
</evidence>
<reference evidence="6 7" key="2">
    <citation type="journal article" date="2011" name="Stand. Genomic Sci.">
        <title>Complete genome sequence of Paludibacter propionicigenes type strain (WB4).</title>
        <authorList>
            <person name="Gronow S."/>
            <person name="Munk C."/>
            <person name="Lapidus A."/>
            <person name="Nolan M."/>
            <person name="Lucas S."/>
            <person name="Hammon N."/>
            <person name="Deshpande S."/>
            <person name="Cheng J.F."/>
            <person name="Tapia R."/>
            <person name="Han C."/>
            <person name="Goodwin L."/>
            <person name="Pitluck S."/>
            <person name="Liolios K."/>
            <person name="Ivanova N."/>
            <person name="Mavromatis K."/>
            <person name="Mikhailova N."/>
            <person name="Pati A."/>
            <person name="Chen A."/>
            <person name="Palaniappan K."/>
            <person name="Land M."/>
            <person name="Hauser L."/>
            <person name="Chang Y.J."/>
            <person name="Jeffries C.D."/>
            <person name="Brambilla E."/>
            <person name="Rohde M."/>
            <person name="Goker M."/>
            <person name="Detter J.C."/>
            <person name="Woyke T."/>
            <person name="Bristow J."/>
            <person name="Eisen J.A."/>
            <person name="Markowitz V."/>
            <person name="Hugenholtz P."/>
            <person name="Kyrpides N.C."/>
            <person name="Klenk H.P."/>
        </authorList>
    </citation>
    <scope>NUCLEOTIDE SEQUENCE [LARGE SCALE GENOMIC DNA]</scope>
    <source>
        <strain evidence="7">DSM 17365 / JCM 13257 / WB4</strain>
    </source>
</reference>
<dbReference type="EMBL" id="CP002345">
    <property type="protein sequence ID" value="ADQ78296.1"/>
    <property type="molecule type" value="Genomic_DNA"/>
</dbReference>
<dbReference type="Gene3D" id="1.10.490.10">
    <property type="entry name" value="Globins"/>
    <property type="match status" value="1"/>
</dbReference>
<evidence type="ECO:0000313" key="7">
    <source>
        <dbReference type="Proteomes" id="UP000008718"/>
    </source>
</evidence>
<sequence length="161" mass="18648">MSLTKNTNTMDLKINSYQFGERPDVTKPDPDFYKALGEKGIRNMVSKHYDLLRASDIKKLFPKDDAELEIAKQNSADFMIQICGGPDYFNQRRGRPMMMDRHSQFSIAPEGRVVWLNCYKKVLLELDIPENLVLSFWNYINVFSNWMVNTPGGTFKIKGKI</sequence>
<evidence type="ECO:0000313" key="6">
    <source>
        <dbReference type="EMBL" id="ADQ78296.1"/>
    </source>
</evidence>
<keyword evidence="2" id="KW-0349">Heme</keyword>
<evidence type="ECO:0000256" key="1">
    <source>
        <dbReference type="ARBA" id="ARBA00022448"/>
    </source>
</evidence>
<reference key="1">
    <citation type="submission" date="2010-11" db="EMBL/GenBank/DDBJ databases">
        <title>The complete genome of Paludibacter propionicigenes DSM 17365.</title>
        <authorList>
            <consortium name="US DOE Joint Genome Institute (JGI-PGF)"/>
            <person name="Lucas S."/>
            <person name="Copeland A."/>
            <person name="Lapidus A."/>
            <person name="Bruce D."/>
            <person name="Goodwin L."/>
            <person name="Pitluck S."/>
            <person name="Kyrpides N."/>
            <person name="Mavromatis K."/>
            <person name="Ivanova N."/>
            <person name="Munk A.C."/>
            <person name="Brettin T."/>
            <person name="Detter J.C."/>
            <person name="Han C."/>
            <person name="Tapia R."/>
            <person name="Land M."/>
            <person name="Hauser L."/>
            <person name="Markowitz V."/>
            <person name="Cheng J.-F."/>
            <person name="Hugenholtz P."/>
            <person name="Woyke T."/>
            <person name="Wu D."/>
            <person name="Gronow S."/>
            <person name="Wellnitz S."/>
            <person name="Brambilla E."/>
            <person name="Klenk H.-P."/>
            <person name="Eisen J.A."/>
        </authorList>
    </citation>
    <scope>NUCLEOTIDE SEQUENCE</scope>
    <source>
        <strain>WB4</strain>
    </source>
</reference>
<evidence type="ECO:0000256" key="4">
    <source>
        <dbReference type="ARBA" id="ARBA00023004"/>
    </source>
</evidence>
<dbReference type="GO" id="GO:0046872">
    <property type="term" value="F:metal ion binding"/>
    <property type="evidence" value="ECO:0007669"/>
    <property type="project" value="UniProtKB-KW"/>
</dbReference>